<evidence type="ECO:0000256" key="1">
    <source>
        <dbReference type="SAM" id="MobiDB-lite"/>
    </source>
</evidence>
<dbReference type="Pfam" id="PF14529">
    <property type="entry name" value="Exo_endo_phos_2"/>
    <property type="match status" value="1"/>
</dbReference>
<organism evidence="3 4">
    <name type="scientific">Exocentrus adspersus</name>
    <dbReference type="NCBI Taxonomy" id="1586481"/>
    <lineage>
        <taxon>Eukaryota</taxon>
        <taxon>Metazoa</taxon>
        <taxon>Ecdysozoa</taxon>
        <taxon>Arthropoda</taxon>
        <taxon>Hexapoda</taxon>
        <taxon>Insecta</taxon>
        <taxon>Pterygota</taxon>
        <taxon>Neoptera</taxon>
        <taxon>Endopterygota</taxon>
        <taxon>Coleoptera</taxon>
        <taxon>Polyphaga</taxon>
        <taxon>Cucujiformia</taxon>
        <taxon>Chrysomeloidea</taxon>
        <taxon>Cerambycidae</taxon>
        <taxon>Lamiinae</taxon>
        <taxon>Acanthocinini</taxon>
        <taxon>Exocentrus</taxon>
    </lineage>
</organism>
<dbReference type="EMBL" id="JANEYG010000226">
    <property type="protein sequence ID" value="KAJ8911000.1"/>
    <property type="molecule type" value="Genomic_DNA"/>
</dbReference>
<dbReference type="GO" id="GO:0003824">
    <property type="term" value="F:catalytic activity"/>
    <property type="evidence" value="ECO:0007669"/>
    <property type="project" value="InterPro"/>
</dbReference>
<feature type="region of interest" description="Disordered" evidence="1">
    <location>
        <begin position="1"/>
        <end position="38"/>
    </location>
</feature>
<protein>
    <recommendedName>
        <fullName evidence="2">Endonuclease/exonuclease/phosphatase domain-containing protein</fullName>
    </recommendedName>
</protein>
<accession>A0AAV8VAF1</accession>
<sequence>MDPFERRSSIARTPPGSVRVSERTGTEKTMVGGEVGKGSVNQEKRLQARFLVIQRVDDGDFFKVSPFGIHKALNGLVGELKQIRKIKQGLLVETVSAAQSGRLQTVTKILDFSVMVSSHMSLNTARGVVYNRELLCYTEEEILQELKTEGRQALKKRKRFESRDPEDTSNIDSAFAAQTDVEKLKKRPKGWPKGKLRKSPNLRKATVKVIAPEKFTLCSLYLPDVHWNVDELNLLVEQLPRPFVLMGDFNAHNDLWGSLRIDTRGRDLEKWLDRPGIACINKGSKTHFNTISNTFSAIALIIVTSQLLSKLAWSVDEDLQNSDHFPVLIKSEKPNNVIASPIKWNTKKADWKSFAEKLIVPQDLTVEKRYQSELKNKMFRKRVVTRQLQISINKIMENGNKVGFTFSQEKTQCINFCRLRKPHYDPVLYMENRDILCSSSVKFLGLILDSKLTWQEHISSIVLKCKKSLNVLKVLAGTKWGADPDCLLNVYKAIILSKIDYGCFAYSSARKSQLMVLNKIQNLGIRYSLSLFPTSFPTTPISSLYCEAGVLPLEHRRKLLINKYLTGVKLNPKNPNNTFLFREDNTFFNRPTITRPLAIRSAEYLRGINMEFPENLVEDNSLEQDDNRHLKLNQNFDGIRIRIRNVTGYVKKRKRS</sequence>
<evidence type="ECO:0000259" key="2">
    <source>
        <dbReference type="Pfam" id="PF14529"/>
    </source>
</evidence>
<dbReference type="PANTHER" id="PTHR36688:SF2">
    <property type="entry name" value="ENDONUCLEASE_EXONUCLEASE_PHOSPHATASE DOMAIN-CONTAINING PROTEIN"/>
    <property type="match status" value="1"/>
</dbReference>
<evidence type="ECO:0000313" key="4">
    <source>
        <dbReference type="Proteomes" id="UP001159042"/>
    </source>
</evidence>
<comment type="caution">
    <text evidence="3">The sequence shown here is derived from an EMBL/GenBank/DDBJ whole genome shotgun (WGS) entry which is preliminary data.</text>
</comment>
<dbReference type="PANTHER" id="PTHR36688">
    <property type="entry name" value="ENDO/EXONUCLEASE/PHOSPHATASE DOMAIN-CONTAINING PROTEIN"/>
    <property type="match status" value="1"/>
</dbReference>
<dbReference type="Proteomes" id="UP001159042">
    <property type="component" value="Unassembled WGS sequence"/>
</dbReference>
<name>A0AAV8VAF1_9CUCU</name>
<keyword evidence="4" id="KW-1185">Reference proteome</keyword>
<dbReference type="SUPFAM" id="SSF56219">
    <property type="entry name" value="DNase I-like"/>
    <property type="match status" value="1"/>
</dbReference>
<gene>
    <name evidence="3" type="ORF">NQ315_011265</name>
</gene>
<dbReference type="InterPro" id="IPR052560">
    <property type="entry name" value="RdDP_mobile_element"/>
</dbReference>
<evidence type="ECO:0000313" key="3">
    <source>
        <dbReference type="EMBL" id="KAJ8911000.1"/>
    </source>
</evidence>
<dbReference type="Gene3D" id="3.60.10.10">
    <property type="entry name" value="Endonuclease/exonuclease/phosphatase"/>
    <property type="match status" value="1"/>
</dbReference>
<dbReference type="AlphaFoldDB" id="A0AAV8VAF1"/>
<proteinExistence type="predicted"/>
<reference evidence="3 4" key="1">
    <citation type="journal article" date="2023" name="Insect Mol. Biol.">
        <title>Genome sequencing provides insights into the evolution of gene families encoding plant cell wall-degrading enzymes in longhorned beetles.</title>
        <authorList>
            <person name="Shin N.R."/>
            <person name="Okamura Y."/>
            <person name="Kirsch R."/>
            <person name="Pauchet Y."/>
        </authorList>
    </citation>
    <scope>NUCLEOTIDE SEQUENCE [LARGE SCALE GENOMIC DNA]</scope>
    <source>
        <strain evidence="3">EAD_L_NR</strain>
    </source>
</reference>
<dbReference type="InterPro" id="IPR036691">
    <property type="entry name" value="Endo/exonu/phosph_ase_sf"/>
</dbReference>
<feature type="domain" description="Endonuclease/exonuclease/phosphatase" evidence="2">
    <location>
        <begin position="216"/>
        <end position="327"/>
    </location>
</feature>
<dbReference type="InterPro" id="IPR005135">
    <property type="entry name" value="Endo/exonuclease/phosphatase"/>
</dbReference>